<dbReference type="AlphaFoldDB" id="A0A0K8SEY4"/>
<feature type="region of interest" description="Disordered" evidence="1">
    <location>
        <begin position="190"/>
        <end position="217"/>
    </location>
</feature>
<evidence type="ECO:0000313" key="2">
    <source>
        <dbReference type="EMBL" id="JAG51345.1"/>
    </source>
</evidence>
<sequence length="217" mass="24956">MDVSIDYPTEEEAYSNCVRPRPVRRAILGGPGWTGSYDVMADPLNQSDPCPCPLFSKYIPRGPNDISFEDVYHPYSPKKPKNPGRYLRKRCQEGFQRLQSGAQARAEALRSRYYQRRYASQIARERAAECLEDAPEPTGREVEILEGPTACDMLDEIQLFIPDAISTPRDRYRTRFLPGYQHRPDESFCRVSRNRPHHPQHLGYSLTSSLNEPDYGE</sequence>
<proteinExistence type="predicted"/>
<reference evidence="2" key="1">
    <citation type="submission" date="2014-09" db="EMBL/GenBank/DDBJ databases">
        <authorList>
            <person name="Magalhaes I.L.F."/>
            <person name="Oliveira U."/>
            <person name="Santos F.R."/>
            <person name="Vidigal T.H.D.A."/>
            <person name="Brescovit A.D."/>
            <person name="Santos A.J."/>
        </authorList>
    </citation>
    <scope>NUCLEOTIDE SEQUENCE</scope>
</reference>
<dbReference type="EMBL" id="GBRD01014481">
    <property type="protein sequence ID" value="JAG51345.1"/>
    <property type="molecule type" value="Transcribed_RNA"/>
</dbReference>
<evidence type="ECO:0000256" key="1">
    <source>
        <dbReference type="SAM" id="MobiDB-lite"/>
    </source>
</evidence>
<accession>A0A0K8SEY4</accession>
<protein>
    <submittedName>
        <fullName evidence="2">Uncharacterized protein</fullName>
    </submittedName>
</protein>
<organism evidence="2">
    <name type="scientific">Lygus hesperus</name>
    <name type="common">Western plant bug</name>
    <dbReference type="NCBI Taxonomy" id="30085"/>
    <lineage>
        <taxon>Eukaryota</taxon>
        <taxon>Metazoa</taxon>
        <taxon>Ecdysozoa</taxon>
        <taxon>Arthropoda</taxon>
        <taxon>Hexapoda</taxon>
        <taxon>Insecta</taxon>
        <taxon>Pterygota</taxon>
        <taxon>Neoptera</taxon>
        <taxon>Paraneoptera</taxon>
        <taxon>Hemiptera</taxon>
        <taxon>Heteroptera</taxon>
        <taxon>Panheteroptera</taxon>
        <taxon>Cimicomorpha</taxon>
        <taxon>Miridae</taxon>
        <taxon>Mirini</taxon>
        <taxon>Lygus</taxon>
    </lineage>
</organism>
<name>A0A0K8SEY4_LYGHE</name>